<dbReference type="PANTHER" id="PTHR12786">
    <property type="entry name" value="SPLICING FACTOR SF3A-RELATED"/>
    <property type="match status" value="1"/>
</dbReference>
<dbReference type="Proteomes" id="UP001454036">
    <property type="component" value="Unassembled WGS sequence"/>
</dbReference>
<dbReference type="InterPro" id="IPR053822">
    <property type="entry name" value="SDE2-like_dom"/>
</dbReference>
<name>A0AAV3RM71_LITER</name>
<feature type="domain" description="SDE2-like" evidence="12">
    <location>
        <begin position="80"/>
        <end position="184"/>
    </location>
</feature>
<feature type="coiled-coil region" evidence="9">
    <location>
        <begin position="117"/>
        <end position="149"/>
    </location>
</feature>
<feature type="compositionally biased region" description="Acidic residues" evidence="10">
    <location>
        <begin position="208"/>
        <end position="220"/>
    </location>
</feature>
<feature type="domain" description="SDE2/SF3A3 SAP" evidence="11">
    <location>
        <begin position="345"/>
        <end position="419"/>
    </location>
</feature>
<gene>
    <name evidence="13" type="ORF">LIER_30283</name>
</gene>
<dbReference type="GO" id="GO:0006397">
    <property type="term" value="P:mRNA processing"/>
    <property type="evidence" value="ECO:0007669"/>
    <property type="project" value="UniProtKB-KW"/>
</dbReference>
<reference evidence="13 14" key="1">
    <citation type="submission" date="2024-01" db="EMBL/GenBank/DDBJ databases">
        <title>The complete chloroplast genome sequence of Lithospermum erythrorhizon: insights into the phylogenetic relationship among Boraginaceae species and the maternal lineages of purple gromwells.</title>
        <authorList>
            <person name="Okada T."/>
            <person name="Watanabe K."/>
        </authorList>
    </citation>
    <scope>NUCLEOTIDE SEQUENCE [LARGE SCALE GENOMIC DNA]</scope>
</reference>
<keyword evidence="9" id="KW-0175">Coiled coil</keyword>
<evidence type="ECO:0000256" key="9">
    <source>
        <dbReference type="SAM" id="Coils"/>
    </source>
</evidence>
<evidence type="ECO:0000256" key="6">
    <source>
        <dbReference type="ARBA" id="ARBA00023187"/>
    </source>
</evidence>
<keyword evidence="7" id="KW-0539">Nucleus</keyword>
<evidence type="ECO:0000259" key="11">
    <source>
        <dbReference type="Pfam" id="PF13297"/>
    </source>
</evidence>
<dbReference type="GO" id="GO:0005634">
    <property type="term" value="C:nucleus"/>
    <property type="evidence" value="ECO:0007669"/>
    <property type="project" value="UniProtKB-SubCell"/>
</dbReference>
<evidence type="ECO:0000256" key="7">
    <source>
        <dbReference type="ARBA" id="ARBA00023242"/>
    </source>
</evidence>
<evidence type="ECO:0000256" key="5">
    <source>
        <dbReference type="ARBA" id="ARBA00022664"/>
    </source>
</evidence>
<keyword evidence="8" id="KW-0131">Cell cycle</keyword>
<feature type="region of interest" description="Disordered" evidence="10">
    <location>
        <begin position="206"/>
        <end position="363"/>
    </location>
</feature>
<keyword evidence="4" id="KW-0963">Cytoplasm</keyword>
<dbReference type="PANTHER" id="PTHR12786:SF1">
    <property type="entry name" value="SPLICING REGULATOR SDE2"/>
    <property type="match status" value="1"/>
</dbReference>
<comment type="caution">
    <text evidence="13">The sequence shown here is derived from an EMBL/GenBank/DDBJ whole genome shotgun (WGS) entry which is preliminary data.</text>
</comment>
<dbReference type="InterPro" id="IPR051421">
    <property type="entry name" value="RNA_Proc_DNA_Dmg_Regulator"/>
</dbReference>
<accession>A0AAV3RM71</accession>
<proteinExistence type="inferred from homology"/>
<evidence type="ECO:0000256" key="1">
    <source>
        <dbReference type="ARBA" id="ARBA00004123"/>
    </source>
</evidence>
<evidence type="ECO:0000256" key="10">
    <source>
        <dbReference type="SAM" id="MobiDB-lite"/>
    </source>
</evidence>
<dbReference type="Gene3D" id="3.10.20.90">
    <property type="entry name" value="Phosphatidylinositol 3-kinase Catalytic Subunit, Chain A, domain 1"/>
    <property type="match status" value="1"/>
</dbReference>
<keyword evidence="6" id="KW-0508">mRNA splicing</keyword>
<dbReference type="Pfam" id="PF13297">
    <property type="entry name" value="SDE2_2C"/>
    <property type="match status" value="1"/>
</dbReference>
<dbReference type="GO" id="GO:0008380">
    <property type="term" value="P:RNA splicing"/>
    <property type="evidence" value="ECO:0007669"/>
    <property type="project" value="UniProtKB-KW"/>
</dbReference>
<feature type="compositionally biased region" description="Polar residues" evidence="10">
    <location>
        <begin position="339"/>
        <end position="363"/>
    </location>
</feature>
<organism evidence="13 14">
    <name type="scientific">Lithospermum erythrorhizon</name>
    <name type="common">Purple gromwell</name>
    <name type="synonym">Lithospermum officinale var. erythrorhizon</name>
    <dbReference type="NCBI Taxonomy" id="34254"/>
    <lineage>
        <taxon>Eukaryota</taxon>
        <taxon>Viridiplantae</taxon>
        <taxon>Streptophyta</taxon>
        <taxon>Embryophyta</taxon>
        <taxon>Tracheophyta</taxon>
        <taxon>Spermatophyta</taxon>
        <taxon>Magnoliopsida</taxon>
        <taxon>eudicotyledons</taxon>
        <taxon>Gunneridae</taxon>
        <taxon>Pentapetalae</taxon>
        <taxon>asterids</taxon>
        <taxon>lamiids</taxon>
        <taxon>Boraginales</taxon>
        <taxon>Boraginaceae</taxon>
        <taxon>Boraginoideae</taxon>
        <taxon>Lithospermeae</taxon>
        <taxon>Lithospermum</taxon>
    </lineage>
</organism>
<dbReference type="GO" id="GO:0005737">
    <property type="term" value="C:cytoplasm"/>
    <property type="evidence" value="ECO:0007669"/>
    <property type="project" value="UniProtKB-SubCell"/>
</dbReference>
<sequence>MNYQILIKLLNGEHKTLNYKSPIVTIETLKKQIQSLTSIPPPLQLLSLPNSRILDESTSITLSNTSFFPLILHLLLRLRGGKGGFGSLLRGAATKAGQKKTNNFDACRDMSGRRLRHVNAEKKLEEWKADADERKLENLAAQYLKKKEKDLGVKRRKTGKAMDDVAKYREDSAKCMEDVDRTVRDTFKRKPADAKRFNIWMGKRLADSDSDDMDDDDEENEKSALIDNGNNSDSIEEAYRSPDSITDTQLGSVSSEKVTSDSGTESEKHVGPEENSSSAQHTDDEDKAALNGDVPSLDASVESGSESLKQENVVAIDSDNVEKKPPTSDLGEDLDAQVNAVSGSKSASTETESLNLENPLSFDDYNSSTEMEVLGMERLKSELQERGLKCGGTLQERATRLFLLKTTPLEKLPKKLFAKK</sequence>
<evidence type="ECO:0000256" key="8">
    <source>
        <dbReference type="ARBA" id="ARBA00023306"/>
    </source>
</evidence>
<comment type="subcellular location">
    <subcellularLocation>
        <location evidence="2">Cytoplasm</location>
    </subcellularLocation>
    <subcellularLocation>
        <location evidence="1">Nucleus</location>
    </subcellularLocation>
</comment>
<keyword evidence="14" id="KW-1185">Reference proteome</keyword>
<feature type="compositionally biased region" description="Polar residues" evidence="10">
    <location>
        <begin position="243"/>
        <end position="263"/>
    </location>
</feature>
<dbReference type="SUPFAM" id="SSF54236">
    <property type="entry name" value="Ubiquitin-like"/>
    <property type="match status" value="1"/>
</dbReference>
<evidence type="ECO:0000259" key="12">
    <source>
        <dbReference type="Pfam" id="PF22782"/>
    </source>
</evidence>
<evidence type="ECO:0000256" key="4">
    <source>
        <dbReference type="ARBA" id="ARBA00022490"/>
    </source>
</evidence>
<dbReference type="Pfam" id="PF22782">
    <property type="entry name" value="SDE2"/>
    <property type="match status" value="1"/>
</dbReference>
<keyword evidence="5" id="KW-0507">mRNA processing</keyword>
<dbReference type="InterPro" id="IPR025086">
    <property type="entry name" value="SDE2/SF3A3_SAP"/>
</dbReference>
<evidence type="ECO:0000313" key="14">
    <source>
        <dbReference type="Proteomes" id="UP001454036"/>
    </source>
</evidence>
<evidence type="ECO:0000256" key="2">
    <source>
        <dbReference type="ARBA" id="ARBA00004496"/>
    </source>
</evidence>
<dbReference type="AlphaFoldDB" id="A0AAV3RM71"/>
<protein>
    <submittedName>
        <fullName evidence="13">RNA splicing factor</fullName>
    </submittedName>
</protein>
<evidence type="ECO:0000313" key="13">
    <source>
        <dbReference type="EMBL" id="GAA0181781.1"/>
    </source>
</evidence>
<comment type="similarity">
    <text evidence="3">Belongs to the SDE2 family.</text>
</comment>
<dbReference type="EMBL" id="BAABME010010767">
    <property type="protein sequence ID" value="GAA0181781.1"/>
    <property type="molecule type" value="Genomic_DNA"/>
</dbReference>
<evidence type="ECO:0000256" key="3">
    <source>
        <dbReference type="ARBA" id="ARBA00008726"/>
    </source>
</evidence>
<dbReference type="InterPro" id="IPR029071">
    <property type="entry name" value="Ubiquitin-like_domsf"/>
</dbReference>